<organism evidence="3 4">
    <name type="scientific">Gilliamella bombicola</name>
    <dbReference type="NCBI Taxonomy" id="1798182"/>
    <lineage>
        <taxon>Bacteria</taxon>
        <taxon>Pseudomonadati</taxon>
        <taxon>Pseudomonadota</taxon>
        <taxon>Gammaproteobacteria</taxon>
        <taxon>Orbales</taxon>
        <taxon>Orbaceae</taxon>
        <taxon>Gilliamella</taxon>
    </lineage>
</organism>
<dbReference type="PANTHER" id="PTHR30160">
    <property type="entry name" value="TETRAACYLDISACCHARIDE 4'-KINASE-RELATED"/>
    <property type="match status" value="1"/>
</dbReference>
<evidence type="ECO:0000313" key="4">
    <source>
        <dbReference type="Proteomes" id="UP000199670"/>
    </source>
</evidence>
<dbReference type="AlphaFoldDB" id="A0A1C4A0S6"/>
<evidence type="ECO:0000313" key="3">
    <source>
        <dbReference type="EMBL" id="SCB88132.1"/>
    </source>
</evidence>
<evidence type="ECO:0000256" key="2">
    <source>
        <dbReference type="ARBA" id="ARBA00022679"/>
    </source>
</evidence>
<protein>
    <submittedName>
        <fullName evidence="3">ADP-heptose:LPS heptosyltransferase</fullName>
    </submittedName>
</protein>
<dbReference type="Pfam" id="PF01075">
    <property type="entry name" value="Glyco_transf_9"/>
    <property type="match status" value="1"/>
</dbReference>
<dbReference type="GO" id="GO:0005829">
    <property type="term" value="C:cytosol"/>
    <property type="evidence" value="ECO:0007669"/>
    <property type="project" value="TreeGrafter"/>
</dbReference>
<keyword evidence="2 3" id="KW-0808">Transferase</keyword>
<dbReference type="CDD" id="cd03789">
    <property type="entry name" value="GT9_LPS_heptosyltransferase"/>
    <property type="match status" value="1"/>
</dbReference>
<keyword evidence="4" id="KW-1185">Reference proteome</keyword>
<keyword evidence="1" id="KW-0328">Glycosyltransferase</keyword>
<reference evidence="4" key="1">
    <citation type="submission" date="2016-08" db="EMBL/GenBank/DDBJ databases">
        <authorList>
            <person name="Varghese N."/>
            <person name="Submissions Spin"/>
        </authorList>
    </citation>
    <scope>NUCLEOTIDE SEQUENCE [LARGE SCALE GENOMIC DNA]</scope>
    <source>
        <strain evidence="4">R-53248</strain>
    </source>
</reference>
<proteinExistence type="predicted"/>
<dbReference type="EMBL" id="FMAQ01000002">
    <property type="protein sequence ID" value="SCB88132.1"/>
    <property type="molecule type" value="Genomic_DNA"/>
</dbReference>
<dbReference type="GO" id="GO:0009244">
    <property type="term" value="P:lipopolysaccharide core region biosynthetic process"/>
    <property type="evidence" value="ECO:0007669"/>
    <property type="project" value="TreeGrafter"/>
</dbReference>
<dbReference type="InterPro" id="IPR002201">
    <property type="entry name" value="Glyco_trans_9"/>
</dbReference>
<dbReference type="Proteomes" id="UP000199670">
    <property type="component" value="Unassembled WGS sequence"/>
</dbReference>
<sequence>MGFRCWLYNKTGINLYKSKNKDKKFNQFKRQLFLIKLIFDWNIRKKIKLNKVKKILLLRQDRIGDMIITTPLIRNLHNNGYKVSVISTKDSIEFIKSNPHIDKTFVWDWSWNYVELFKKILLIRKEKFDLAIDLREQLEPKTILFNILTGSKRLVGFNKSNFFSFDVSINYNNPKNHITMKMKEIMDSVFNLNYDSLEYDAFVSKMIDEKGKNYIDNLRKNNKKIVVINPFASLRERDMSLEQLADITKTLQFDYNNLEVVLIGEQSLLNTIPDTAGIHKYSSHSILDVIPIIKYCDLVISVDTAAVHLASAFNKKIVGLYGLFFWDVRFQKLKWQYFNSSALPKNFKIENYLHFNEYAWSPKTSNKSIQIFSQQGELINTIPPRLIIEGIKNILN</sequence>
<dbReference type="GO" id="GO:0008713">
    <property type="term" value="F:ADP-heptose-lipopolysaccharide heptosyltransferase activity"/>
    <property type="evidence" value="ECO:0007669"/>
    <property type="project" value="TreeGrafter"/>
</dbReference>
<dbReference type="SUPFAM" id="SSF53756">
    <property type="entry name" value="UDP-Glycosyltransferase/glycogen phosphorylase"/>
    <property type="match status" value="1"/>
</dbReference>
<name>A0A1C4A0S6_9GAMM</name>
<dbReference type="STRING" id="1798182.GA0061081_102187"/>
<accession>A0A1C4A0S6</accession>
<gene>
    <name evidence="3" type="ORF">GA0061081_102187</name>
</gene>
<evidence type="ECO:0000256" key="1">
    <source>
        <dbReference type="ARBA" id="ARBA00022676"/>
    </source>
</evidence>
<dbReference type="InterPro" id="IPR051199">
    <property type="entry name" value="LPS_LOS_Heptosyltrfase"/>
</dbReference>
<dbReference type="OrthoDB" id="89608at2"/>
<dbReference type="Gene3D" id="3.40.50.2000">
    <property type="entry name" value="Glycogen Phosphorylase B"/>
    <property type="match status" value="2"/>
</dbReference>